<dbReference type="InterPro" id="IPR051259">
    <property type="entry name" value="rRNA_Methyltransferase"/>
</dbReference>
<dbReference type="SUPFAM" id="SSF55315">
    <property type="entry name" value="L30e-like"/>
    <property type="match status" value="1"/>
</dbReference>
<evidence type="ECO:0000313" key="6">
    <source>
        <dbReference type="EMBL" id="HDD52453.1"/>
    </source>
</evidence>
<proteinExistence type="inferred from homology"/>
<dbReference type="SUPFAM" id="SSF75217">
    <property type="entry name" value="alpha/beta knot"/>
    <property type="match status" value="1"/>
</dbReference>
<dbReference type="PANTHER" id="PTHR43191">
    <property type="entry name" value="RRNA METHYLTRANSFERASE 3"/>
    <property type="match status" value="1"/>
</dbReference>
<dbReference type="EMBL" id="DQWS01000003">
    <property type="protein sequence ID" value="HDD52453.1"/>
    <property type="molecule type" value="Genomic_DNA"/>
</dbReference>
<evidence type="ECO:0000259" key="4">
    <source>
        <dbReference type="Pfam" id="PF00588"/>
    </source>
</evidence>
<sequence length="269" mass="29465">MKVRVITSPQNPRIKDIVRLRERRYREKKGLFLVEGFKEISMAMEGGVELDSLFFCKGFFRGGEGGLLASVEAQGGKLFSLPPRLFEKVSYRENPDGLLAVARQFHRGLDDLVLGASPLLVVTESLEKPGNLGAILRCVDAIGADGLIVCDPVVDLFNPNVVRASRGTLFTVKVAASSPRETIKWLKDKGIEAVITTPHAPLEYTEVDYRRPTAVVVGSESKGLTPLWTEGFSLKVKIPMLGRADSLNVAVAAAVVLYEALRQRREGSD</sequence>
<evidence type="ECO:0000256" key="1">
    <source>
        <dbReference type="ARBA" id="ARBA00007228"/>
    </source>
</evidence>
<dbReference type="GO" id="GO:0008173">
    <property type="term" value="F:RNA methyltransferase activity"/>
    <property type="evidence" value="ECO:0007669"/>
    <property type="project" value="InterPro"/>
</dbReference>
<dbReference type="Gene3D" id="3.30.1330.30">
    <property type="match status" value="1"/>
</dbReference>
<protein>
    <submittedName>
        <fullName evidence="6">RNA methyltransferase</fullName>
    </submittedName>
</protein>
<dbReference type="Proteomes" id="UP000885690">
    <property type="component" value="Unassembled WGS sequence"/>
</dbReference>
<evidence type="ECO:0000259" key="5">
    <source>
        <dbReference type="Pfam" id="PF22435"/>
    </source>
</evidence>
<dbReference type="InterPro" id="IPR029064">
    <property type="entry name" value="Ribosomal_eL30-like_sf"/>
</dbReference>
<dbReference type="Pfam" id="PF00588">
    <property type="entry name" value="SpoU_methylase"/>
    <property type="match status" value="1"/>
</dbReference>
<keyword evidence="3" id="KW-0808">Transferase</keyword>
<comment type="similarity">
    <text evidence="1">Belongs to the class IV-like SAM-binding methyltransferase superfamily. RNA methyltransferase TrmH family.</text>
</comment>
<evidence type="ECO:0000256" key="3">
    <source>
        <dbReference type="ARBA" id="ARBA00022679"/>
    </source>
</evidence>
<dbReference type="InterPro" id="IPR053888">
    <property type="entry name" value="MRM3-like_sub_bind"/>
</dbReference>
<feature type="domain" description="MRM3-like substrate binding" evidence="5">
    <location>
        <begin position="11"/>
        <end position="100"/>
    </location>
</feature>
<reference evidence="6" key="1">
    <citation type="journal article" date="2020" name="mSystems">
        <title>Genome- and Community-Level Interaction Insights into Carbon Utilization and Element Cycling Functions of Hydrothermarchaeota in Hydrothermal Sediment.</title>
        <authorList>
            <person name="Zhou Z."/>
            <person name="Liu Y."/>
            <person name="Xu W."/>
            <person name="Pan J."/>
            <person name="Luo Z.H."/>
            <person name="Li M."/>
        </authorList>
    </citation>
    <scope>NUCLEOTIDE SEQUENCE [LARGE SCALE GENOMIC DNA]</scope>
    <source>
        <strain evidence="6">HyVt-115</strain>
    </source>
</reference>
<feature type="domain" description="tRNA/rRNA methyltransferase SpoU type" evidence="4">
    <location>
        <begin position="119"/>
        <end position="258"/>
    </location>
</feature>
<dbReference type="InterPro" id="IPR029026">
    <property type="entry name" value="tRNA_m1G_MTases_N"/>
</dbReference>
<accession>A0A7C0U606</accession>
<dbReference type="Pfam" id="PF22435">
    <property type="entry name" value="MRM3-like_sub_bind"/>
    <property type="match status" value="1"/>
</dbReference>
<dbReference type="CDD" id="cd18104">
    <property type="entry name" value="SpoU-like_RNA-MTase"/>
    <property type="match status" value="1"/>
</dbReference>
<dbReference type="PANTHER" id="PTHR43191:SF2">
    <property type="entry name" value="RRNA METHYLTRANSFERASE 3, MITOCHONDRIAL"/>
    <property type="match status" value="1"/>
</dbReference>
<evidence type="ECO:0000256" key="2">
    <source>
        <dbReference type="ARBA" id="ARBA00022603"/>
    </source>
</evidence>
<organism evidence="6">
    <name type="scientific">Thermosulfidibacter takaii</name>
    <dbReference type="NCBI Taxonomy" id="412593"/>
    <lineage>
        <taxon>Bacteria</taxon>
        <taxon>Pseudomonadati</taxon>
        <taxon>Thermosulfidibacterota</taxon>
        <taxon>Thermosulfidibacteria</taxon>
        <taxon>Thermosulfidibacterales</taxon>
        <taxon>Thermosulfidibacteraceae</taxon>
    </lineage>
</organism>
<comment type="caution">
    <text evidence="6">The sequence shown here is derived from an EMBL/GenBank/DDBJ whole genome shotgun (WGS) entry which is preliminary data.</text>
</comment>
<dbReference type="Gene3D" id="3.40.1280.10">
    <property type="match status" value="1"/>
</dbReference>
<dbReference type="AlphaFoldDB" id="A0A7C0U606"/>
<dbReference type="GO" id="GO:0003723">
    <property type="term" value="F:RNA binding"/>
    <property type="evidence" value="ECO:0007669"/>
    <property type="project" value="InterPro"/>
</dbReference>
<name>A0A7C0U606_9BACT</name>
<gene>
    <name evidence="6" type="ORF">ENF32_00070</name>
</gene>
<dbReference type="GO" id="GO:0032259">
    <property type="term" value="P:methylation"/>
    <property type="evidence" value="ECO:0007669"/>
    <property type="project" value="UniProtKB-KW"/>
</dbReference>
<dbReference type="InterPro" id="IPR001537">
    <property type="entry name" value="SpoU_MeTrfase"/>
</dbReference>
<dbReference type="InterPro" id="IPR029028">
    <property type="entry name" value="Alpha/beta_knot_MTases"/>
</dbReference>
<keyword evidence="2 6" id="KW-0489">Methyltransferase</keyword>
<dbReference type="GO" id="GO:0006396">
    <property type="term" value="P:RNA processing"/>
    <property type="evidence" value="ECO:0007669"/>
    <property type="project" value="InterPro"/>
</dbReference>